<dbReference type="PANTHER" id="PTHR31460">
    <property type="match status" value="1"/>
</dbReference>
<feature type="region of interest" description="Disordered" evidence="1">
    <location>
        <begin position="1"/>
        <end position="79"/>
    </location>
</feature>
<dbReference type="EMBL" id="KN549915">
    <property type="protein sequence ID" value="KHJ95592.1"/>
    <property type="molecule type" value="Genomic_DNA"/>
</dbReference>
<protein>
    <recommendedName>
        <fullName evidence="4">VWFA domain-containing protein</fullName>
    </recommendedName>
</protein>
<evidence type="ECO:0000256" key="1">
    <source>
        <dbReference type="SAM" id="MobiDB-lite"/>
    </source>
</evidence>
<evidence type="ECO:0000313" key="2">
    <source>
        <dbReference type="EMBL" id="KHJ95592.1"/>
    </source>
</evidence>
<accession>A0A0B1TIF8</accession>
<proteinExistence type="predicted"/>
<dbReference type="InterPro" id="IPR053224">
    <property type="entry name" value="Sensory_adhesion_molecule"/>
</dbReference>
<dbReference type="PANTHER" id="PTHR31460:SF3">
    <property type="entry name" value="MESOCENTIN"/>
    <property type="match status" value="1"/>
</dbReference>
<dbReference type="SUPFAM" id="SSF53300">
    <property type="entry name" value="vWA-like"/>
    <property type="match status" value="1"/>
</dbReference>
<gene>
    <name evidence="2" type="ORF">OESDEN_04470</name>
</gene>
<keyword evidence="3" id="KW-1185">Reference proteome</keyword>
<dbReference type="Proteomes" id="UP000053660">
    <property type="component" value="Unassembled WGS sequence"/>
</dbReference>
<feature type="region of interest" description="Disordered" evidence="1">
    <location>
        <begin position="114"/>
        <end position="306"/>
    </location>
</feature>
<dbReference type="AlphaFoldDB" id="A0A0B1TIF8"/>
<feature type="compositionally biased region" description="Basic and acidic residues" evidence="1">
    <location>
        <begin position="212"/>
        <end position="222"/>
    </location>
</feature>
<organism evidence="2 3">
    <name type="scientific">Oesophagostomum dentatum</name>
    <name type="common">Nodular worm</name>
    <dbReference type="NCBI Taxonomy" id="61180"/>
    <lineage>
        <taxon>Eukaryota</taxon>
        <taxon>Metazoa</taxon>
        <taxon>Ecdysozoa</taxon>
        <taxon>Nematoda</taxon>
        <taxon>Chromadorea</taxon>
        <taxon>Rhabditida</taxon>
        <taxon>Rhabditina</taxon>
        <taxon>Rhabditomorpha</taxon>
        <taxon>Strongyloidea</taxon>
        <taxon>Strongylidae</taxon>
        <taxon>Oesophagostomum</taxon>
    </lineage>
</organism>
<evidence type="ECO:0000313" key="3">
    <source>
        <dbReference type="Proteomes" id="UP000053660"/>
    </source>
</evidence>
<feature type="compositionally biased region" description="Basic and acidic residues" evidence="1">
    <location>
        <begin position="120"/>
        <end position="132"/>
    </location>
</feature>
<evidence type="ECO:0008006" key="4">
    <source>
        <dbReference type="Google" id="ProtNLM"/>
    </source>
</evidence>
<name>A0A0B1TIF8_OESDE</name>
<dbReference type="OrthoDB" id="5867254at2759"/>
<reference evidence="2 3" key="1">
    <citation type="submission" date="2014-03" db="EMBL/GenBank/DDBJ databases">
        <title>Draft genome of the hookworm Oesophagostomum dentatum.</title>
        <authorList>
            <person name="Mitreva M."/>
        </authorList>
    </citation>
    <scope>NUCLEOTIDE SEQUENCE [LARGE SCALE GENOMIC DNA]</scope>
    <source>
        <strain evidence="2 3">OD-Hann</strain>
    </source>
</reference>
<dbReference type="Gene3D" id="3.40.50.410">
    <property type="entry name" value="von Willebrand factor, type A domain"/>
    <property type="match status" value="1"/>
</dbReference>
<dbReference type="InterPro" id="IPR036465">
    <property type="entry name" value="vWFA_dom_sf"/>
</dbReference>
<sequence length="516" mass="55459">MSTDSSGRPIGAEARVKEIKSTARPTDSTGREIPPVVGPDGVPLKINEEGELLDSNGNPIIIDEEGVPRDPFGKELPQNKDGAWIYPLVDKTGKPLPLDENNMPVIKVVDSSGNELPLDEAGHPVDPIRKSDGSPLPTDSSGNYITDEGTVIEKDDEGRPLGPDGEVLPTDDAGNYIYPVLGPDGKPLPTDENQRPIHPVLGSDGSPLPTDRSGRPLGEDGRPIPTDASGRPVDKDGTPLPTDSSGNYVTAEGVAPSKEYPTDESGNVIYPVRKSDGSPLPTDSSGNYITDDGTIIEKDDEGRPLGPDGEVLPTDISGDYIYPALGPDGKPLPTDEFGLPLPEGVDMETALRSKQCAEGEPTTDTLLFIVQSSHESSPYLDPIKNLLREFVNGIPDGSMPKVGKLIYGATTEVTVDIGHYKDKEELLNSFDEIREIRGSPDARLALKIALQLLQEEERGATVVLHFHVTPLSIRDSSLAEGMRSKGVKLVHLDEKIWSKEDPSALQKFVCLREFGK</sequence>